<dbReference type="PANTHER" id="PTHR32305">
    <property type="match status" value="1"/>
</dbReference>
<organism evidence="2 3">
    <name type="scientific">Actinoplanes awajinensis subsp. mycoplanecinus</name>
    <dbReference type="NCBI Taxonomy" id="135947"/>
    <lineage>
        <taxon>Bacteria</taxon>
        <taxon>Bacillati</taxon>
        <taxon>Actinomycetota</taxon>
        <taxon>Actinomycetes</taxon>
        <taxon>Micromonosporales</taxon>
        <taxon>Micromonosporaceae</taxon>
        <taxon>Actinoplanes</taxon>
    </lineage>
</organism>
<keyword evidence="3" id="KW-1185">Reference proteome</keyword>
<dbReference type="NCBIfam" id="TIGR03696">
    <property type="entry name" value="Rhs_assc_core"/>
    <property type="match status" value="1"/>
</dbReference>
<gene>
    <name evidence="2" type="ORF">ADL15_41280</name>
</gene>
<name>A0A117MM80_9ACTN</name>
<evidence type="ECO:0008006" key="4">
    <source>
        <dbReference type="Google" id="ProtNLM"/>
    </source>
</evidence>
<dbReference type="RefSeq" id="WP_067703962.1">
    <property type="nucleotide sequence ID" value="NZ_LLZH01000317.1"/>
</dbReference>
<accession>A0A117MM80</accession>
<evidence type="ECO:0000313" key="2">
    <source>
        <dbReference type="EMBL" id="KUL25122.1"/>
    </source>
</evidence>
<feature type="region of interest" description="Disordered" evidence="1">
    <location>
        <begin position="1023"/>
        <end position="1074"/>
    </location>
</feature>
<dbReference type="Gene3D" id="2.180.10.10">
    <property type="entry name" value="RHS repeat-associated core"/>
    <property type="match status" value="5"/>
</dbReference>
<comment type="caution">
    <text evidence="2">The sequence shown here is derived from an EMBL/GenBank/DDBJ whole genome shotgun (WGS) entry which is preliminary data.</text>
</comment>
<feature type="compositionally biased region" description="Pro residues" evidence="1">
    <location>
        <begin position="1034"/>
        <end position="1049"/>
    </location>
</feature>
<feature type="region of interest" description="Disordered" evidence="1">
    <location>
        <begin position="600"/>
        <end position="646"/>
    </location>
</feature>
<dbReference type="OrthoDB" id="4981820at2"/>
<dbReference type="Proteomes" id="UP000053244">
    <property type="component" value="Unassembled WGS sequence"/>
</dbReference>
<proteinExistence type="predicted"/>
<sequence length="1171" mass="124315">MVGETDVYVHDDRGRLLSVTDAHGQTLRRTYDEWGHPVAVTDRNGTVVTMSWDDRGHLLRRDGFSYRYDDAGRVVEVAFGDAAVRYRYDGANRTPSDIVDGEGGVTRLEVRGDLVHRIVDPDGVTVDFGFDDAGRLVATTDADGNTARLERDGLGRVVTAITPLGRRTTFEYGPGGHLVAQTDPDGARWQCEYSRAGRATARIDPLGARHEIRYGPHGEAEAIADPLGNVTTRGYDDLGNLSRLTLPDGAEWRYTHDAMSRRTGITDPAGATWLREYDQVGNLTAAVDPTGTRYSATVDAHGRVTGLFDGITSATFEFDPLGRTTAQLRPDGVTARAGYDRCGRRVTIEDPDGGVTRIDYTPAGRLRRTVSPAGRVTGYEYDRCGRLITVAGPDGATTSLRYDAAGQLISRGDTTIEYDPAGRPIRYTRPGAGAVTVEYDPAGRPVAASSLATGPRRFGYDAAGRMTTATDALGATTRYRYDSGGRLIAITDPLGAASTFRYDEAGRPVAATDPLGRTRTTEYDPAGRVAALTDAAGRRQRFRWDRSGRMQSTAADGGAPIVVERDSLGRPIRVVEGHRSVALSWDGFGRMTGRERDGLRLTWSHPADGGPVTVRGPDGRVVDVPRRAPSPDGDRDESGRLRSAGGHRYEYDATGRLRLADGVTFEYDANGRLTRERGAGRDVGYRYDAAGQLLSRTDGDARTRFEYDADGCRTAAIGPDGRVDYRWDAYGRLTGVGDIVVEVDPLGELASVGGVPVWWNSADPIGAPCWIGGDPVVTGGAPDGRDDWGSPAATAPGVGFRGELEFGGLVWLRNRVYSPADRTFLSPDPLPGLPGTGWANHPYHYAGNDPVNLTDPLGLRPVTDAELRAYRDEMSSGFFEDAGEWVGDNWEYIAAGAMIVGGVALMFTGVGGPAGIALMAASGGLLSAGISAGVQKYTTGGVDWAQVGKDGLIGAVSGAVGGGAGMLVGKSALLATTNPLIRGAVAGTASSLTAGVTGRFAAGEDPFDPRGLATDLLIGAGTGAVGGRLGSRPPKAPEPPKVPEPPKPPEFVFRGGSDTAPNLTPQAAKDPTGLSTFDDPLTAMGKGNKAQIIRTDELGPGLRAVPDPPPPGHVSIQPTDMSRLPEWQNTRPAVEAGADPHPFTTQVKDAIGGVVRKDRQGNLTWPDWWDG</sequence>
<dbReference type="InterPro" id="IPR022385">
    <property type="entry name" value="Rhs_assc_core"/>
</dbReference>
<dbReference type="AlphaFoldDB" id="A0A117MM80"/>
<dbReference type="SUPFAM" id="SSF50960">
    <property type="entry name" value="TolB, C-terminal domain"/>
    <property type="match status" value="1"/>
</dbReference>
<dbReference type="InterPro" id="IPR050708">
    <property type="entry name" value="T6SS_VgrG/RHS"/>
</dbReference>
<dbReference type="InterPro" id="IPR006530">
    <property type="entry name" value="YD"/>
</dbReference>
<dbReference type="NCBIfam" id="TIGR01643">
    <property type="entry name" value="YD_repeat_2x"/>
    <property type="match status" value="14"/>
</dbReference>
<dbReference type="SUPFAM" id="SSF69304">
    <property type="entry name" value="Tricorn protease N-terminal domain"/>
    <property type="match status" value="1"/>
</dbReference>
<feature type="compositionally biased region" description="Basic and acidic residues" evidence="1">
    <location>
        <begin position="617"/>
        <end position="626"/>
    </location>
</feature>
<reference evidence="2 3" key="1">
    <citation type="submission" date="2015-10" db="EMBL/GenBank/DDBJ databases">
        <authorList>
            <person name="Gilbert D.G."/>
        </authorList>
    </citation>
    <scope>NUCLEOTIDE SEQUENCE [LARGE SCALE GENOMIC DNA]</scope>
    <source>
        <strain evidence="2 3">NRRL B-16712</strain>
    </source>
</reference>
<dbReference type="EMBL" id="LLZH01000317">
    <property type="protein sequence ID" value="KUL25122.1"/>
    <property type="molecule type" value="Genomic_DNA"/>
</dbReference>
<evidence type="ECO:0000313" key="3">
    <source>
        <dbReference type="Proteomes" id="UP000053244"/>
    </source>
</evidence>
<dbReference type="PANTHER" id="PTHR32305:SF15">
    <property type="entry name" value="PROTEIN RHSA-RELATED"/>
    <property type="match status" value="1"/>
</dbReference>
<evidence type="ECO:0000256" key="1">
    <source>
        <dbReference type="SAM" id="MobiDB-lite"/>
    </source>
</evidence>
<protein>
    <recommendedName>
        <fullName evidence="4">Type IV secretion protein Rhs</fullName>
    </recommendedName>
</protein>
<dbReference type="InterPro" id="IPR031325">
    <property type="entry name" value="RHS_repeat"/>
</dbReference>
<dbReference type="Pfam" id="PF05593">
    <property type="entry name" value="RHS_repeat"/>
    <property type="match status" value="9"/>
</dbReference>